<gene>
    <name evidence="1" type="ORF">SAMN04488116_3356</name>
</gene>
<organism evidence="1 2">
    <name type="scientific">Flagellimonas flava</name>
    <dbReference type="NCBI Taxonomy" id="570519"/>
    <lineage>
        <taxon>Bacteria</taxon>
        <taxon>Pseudomonadati</taxon>
        <taxon>Bacteroidota</taxon>
        <taxon>Flavobacteriia</taxon>
        <taxon>Flavobacteriales</taxon>
        <taxon>Flavobacteriaceae</taxon>
        <taxon>Flagellimonas</taxon>
    </lineage>
</organism>
<name>A0A1M5PUD4_9FLAO</name>
<dbReference type="EMBL" id="FQWL01000009">
    <property type="protein sequence ID" value="SHH05196.1"/>
    <property type="molecule type" value="Genomic_DNA"/>
</dbReference>
<evidence type="ECO:0000313" key="1">
    <source>
        <dbReference type="EMBL" id="SHH05196.1"/>
    </source>
</evidence>
<sequence length="40" mass="4600">MFLSAYMLGISNVVLEEDRMINDTGVKTEQREVQDEDDAH</sequence>
<dbReference type="Proteomes" id="UP000184532">
    <property type="component" value="Unassembled WGS sequence"/>
</dbReference>
<reference evidence="2" key="1">
    <citation type="submission" date="2016-11" db="EMBL/GenBank/DDBJ databases">
        <authorList>
            <person name="Varghese N."/>
            <person name="Submissions S."/>
        </authorList>
    </citation>
    <scope>NUCLEOTIDE SEQUENCE [LARGE SCALE GENOMIC DNA]</scope>
    <source>
        <strain evidence="2">DSM 22638</strain>
    </source>
</reference>
<keyword evidence="2" id="KW-1185">Reference proteome</keyword>
<evidence type="ECO:0000313" key="2">
    <source>
        <dbReference type="Proteomes" id="UP000184532"/>
    </source>
</evidence>
<accession>A0A1M5PUD4</accession>
<dbReference type="AlphaFoldDB" id="A0A1M5PUD4"/>
<protein>
    <submittedName>
        <fullName evidence="1">Uncharacterized protein</fullName>
    </submittedName>
</protein>
<proteinExistence type="predicted"/>